<dbReference type="AlphaFoldDB" id="A0A1S6HKR4"/>
<name>A0A1S6HKR4_9GAMM</name>
<dbReference type="STRING" id="225848.Sps_00936"/>
<feature type="chain" id="PRO_5012096932" evidence="2">
    <location>
        <begin position="28"/>
        <end position="521"/>
    </location>
</feature>
<dbReference type="OrthoDB" id="6195439at2"/>
<dbReference type="KEGG" id="spsw:Sps_00936"/>
<evidence type="ECO:0000313" key="4">
    <source>
        <dbReference type="Proteomes" id="UP000189545"/>
    </source>
</evidence>
<proteinExistence type="predicted"/>
<organism evidence="3 4">
    <name type="scientific">Shewanella psychrophila</name>
    <dbReference type="NCBI Taxonomy" id="225848"/>
    <lineage>
        <taxon>Bacteria</taxon>
        <taxon>Pseudomonadati</taxon>
        <taxon>Pseudomonadota</taxon>
        <taxon>Gammaproteobacteria</taxon>
        <taxon>Alteromonadales</taxon>
        <taxon>Shewanellaceae</taxon>
        <taxon>Shewanella</taxon>
    </lineage>
</organism>
<dbReference type="RefSeq" id="WP_077751456.1">
    <property type="nucleotide sequence ID" value="NZ_CP014782.1"/>
</dbReference>
<gene>
    <name evidence="3" type="ORF">Sps_00936</name>
</gene>
<feature type="compositionally biased region" description="Acidic residues" evidence="1">
    <location>
        <begin position="101"/>
        <end position="118"/>
    </location>
</feature>
<evidence type="ECO:0000256" key="2">
    <source>
        <dbReference type="SAM" id="SignalP"/>
    </source>
</evidence>
<keyword evidence="2" id="KW-0732">Signal</keyword>
<dbReference type="Proteomes" id="UP000189545">
    <property type="component" value="Chromosome"/>
</dbReference>
<dbReference type="NCBIfam" id="NF041109">
    <property type="entry name" value="VF_TspB_C_term"/>
    <property type="match status" value="1"/>
</dbReference>
<feature type="compositionally biased region" description="Acidic residues" evidence="1">
    <location>
        <begin position="376"/>
        <end position="385"/>
    </location>
</feature>
<keyword evidence="4" id="KW-1185">Reference proteome</keyword>
<accession>A0A1S6HKR4</accession>
<evidence type="ECO:0000313" key="3">
    <source>
        <dbReference type="EMBL" id="AQS36125.1"/>
    </source>
</evidence>
<feature type="region of interest" description="Disordered" evidence="1">
    <location>
        <begin position="363"/>
        <end position="387"/>
    </location>
</feature>
<sequence>MDYRIMCINRLCKAVYSLVFLSSFCFAYTPPSVDIPITFYFPSESQAETFRATQCDSNDYSWRNCGDGITCATGDPTNVQCWVDMCYHATDVNNCQGSTDPDPDPDNPDPDPDPDNPDPDNPYNFPDPSPNPDYINDGSGSNAALLAQMNNENRLLFGRLVEINEEGIKTNAHLSLSNQLLEVISGQRDFSDMAKAIDDAAWEQKQRDEAVAEGMVDQTWLLPHITAKRLRDDELLEALEFFQTSNKTQLQKIDSSLDMIESFTSETKNNTSYLGTLPEIKNMITSMYDNSYDIRRASKDTADNTEDLFDVVDDILDFVEGMDTGSTNVIEKLQEISDISQTQTDEFNARAAELQAALDAIKTNTAGGSSGGGDGGEPDDGEGDTATENSCVSFTCSSQTPACYVARKQWELDCANQTALTDSGALGDFKSELNTFLDHEDSDLENIDAGTVDTSSFMSKYTDGSGFTAGASTCPAPYTVDVVITSLTLDLTPFCDLARVIRWFLVAFATVSAGLMIAKFS</sequence>
<protein>
    <submittedName>
        <fullName evidence="3">Uncharacterized protein</fullName>
    </submittedName>
</protein>
<evidence type="ECO:0000256" key="1">
    <source>
        <dbReference type="SAM" id="MobiDB-lite"/>
    </source>
</evidence>
<feature type="signal peptide" evidence="2">
    <location>
        <begin position="1"/>
        <end position="27"/>
    </location>
</feature>
<feature type="region of interest" description="Disordered" evidence="1">
    <location>
        <begin position="97"/>
        <end position="141"/>
    </location>
</feature>
<dbReference type="EMBL" id="CP014782">
    <property type="protein sequence ID" value="AQS36125.1"/>
    <property type="molecule type" value="Genomic_DNA"/>
</dbReference>
<reference evidence="3 4" key="1">
    <citation type="submission" date="2016-03" db="EMBL/GenBank/DDBJ databases">
        <title>Complete genome sequence of Shewanella psychrophila WP2, a deep sea bacterium isolated from west Pacific sediment.</title>
        <authorList>
            <person name="Xu G."/>
            <person name="Jian H."/>
        </authorList>
    </citation>
    <scope>NUCLEOTIDE SEQUENCE [LARGE SCALE GENOMIC DNA]</scope>
    <source>
        <strain evidence="3 4">WP2</strain>
    </source>
</reference>